<keyword evidence="3 9" id="KW-0217">Developmental protein</keyword>
<keyword evidence="7 9" id="KW-0221">Differentiation</keyword>
<comment type="PTM">
    <text evidence="9">Sulfation is important for activity and for the binding to a putative membrane receptor.</text>
</comment>
<keyword evidence="5 9" id="KW-0765">Sulfation</keyword>
<evidence type="ECO:0000256" key="2">
    <source>
        <dbReference type="ARBA" id="ARBA00010781"/>
    </source>
</evidence>
<dbReference type="GO" id="GO:0008283">
    <property type="term" value="P:cell population proliferation"/>
    <property type="evidence" value="ECO:0007669"/>
    <property type="project" value="UniProtKB-UniRule"/>
</dbReference>
<evidence type="ECO:0000256" key="8">
    <source>
        <dbReference type="ARBA" id="ARBA00023030"/>
    </source>
</evidence>
<dbReference type="InterPro" id="IPR009438">
    <property type="entry name" value="Phytosulfokine"/>
</dbReference>
<evidence type="ECO:0000256" key="7">
    <source>
        <dbReference type="ARBA" id="ARBA00022782"/>
    </source>
</evidence>
<organism evidence="10 11">
    <name type="scientific">Dillenia turbinata</name>
    <dbReference type="NCBI Taxonomy" id="194707"/>
    <lineage>
        <taxon>Eukaryota</taxon>
        <taxon>Viridiplantae</taxon>
        <taxon>Streptophyta</taxon>
        <taxon>Embryophyta</taxon>
        <taxon>Tracheophyta</taxon>
        <taxon>Spermatophyta</taxon>
        <taxon>Magnoliopsida</taxon>
        <taxon>eudicotyledons</taxon>
        <taxon>Gunneridae</taxon>
        <taxon>Pentapetalae</taxon>
        <taxon>Dilleniales</taxon>
        <taxon>Dilleniaceae</taxon>
        <taxon>Dillenia</taxon>
    </lineage>
</organism>
<gene>
    <name evidence="10" type="ORF">RJ641_028038</name>
</gene>
<dbReference type="EMBL" id="JBAMMX010000004">
    <property type="protein sequence ID" value="KAK6942661.1"/>
    <property type="molecule type" value="Genomic_DNA"/>
</dbReference>
<keyword evidence="11" id="KW-1185">Reference proteome</keyword>
<sequence>MKMKQSLSSNQFLTLVFFGFLIFSSTLSARLLTSSEVANYLEATMVSQDQSHIQSMEEDTLNLIGLVEACDDKDEECAKRRIIAEAHLDYIYTQHHKP</sequence>
<accession>A0AAN8ZLW5</accession>
<comment type="subcellular location">
    <subcellularLocation>
        <location evidence="1 9">Secreted</location>
    </subcellularLocation>
</comment>
<dbReference type="GO" id="GO:0030154">
    <property type="term" value="P:cell differentiation"/>
    <property type="evidence" value="ECO:0007669"/>
    <property type="project" value="UniProtKB-UniRule"/>
</dbReference>
<reference evidence="10 11" key="1">
    <citation type="submission" date="2023-12" db="EMBL/GenBank/DDBJ databases">
        <title>A high-quality genome assembly for Dillenia turbinata (Dilleniales).</title>
        <authorList>
            <person name="Chanderbali A."/>
        </authorList>
    </citation>
    <scope>NUCLEOTIDE SEQUENCE [LARGE SCALE GENOMIC DNA]</scope>
    <source>
        <strain evidence="10">LSX21</strain>
        <tissue evidence="10">Leaf</tissue>
    </source>
</reference>
<protein>
    <recommendedName>
        <fullName evidence="9">Phytosulfokine</fullName>
    </recommendedName>
    <component>
        <recommendedName>
            <fullName evidence="9">Phytosulfokine-alpha</fullName>
            <shortName evidence="9">PSK-alpha</shortName>
            <shortName evidence="9">Phytosulfokine-a</shortName>
        </recommendedName>
    </component>
    <component>
        <recommendedName>
            <fullName evidence="9">Phytosulfokine-beta</fullName>
            <shortName evidence="9">PSK-beta</shortName>
            <shortName evidence="9">Phytosulfokine-b</shortName>
        </recommendedName>
    </component>
</protein>
<keyword evidence="8 9" id="KW-0339">Growth factor</keyword>
<evidence type="ECO:0000256" key="6">
    <source>
        <dbReference type="ARBA" id="ARBA00022729"/>
    </source>
</evidence>
<proteinExistence type="inferred from homology"/>
<evidence type="ECO:0000313" key="11">
    <source>
        <dbReference type="Proteomes" id="UP001370490"/>
    </source>
</evidence>
<comment type="similarity">
    <text evidence="2 9">Belongs to the phytosulfokine family.</text>
</comment>
<keyword evidence="6 9" id="KW-0732">Signal</keyword>
<evidence type="ECO:0000256" key="5">
    <source>
        <dbReference type="ARBA" id="ARBA00022641"/>
    </source>
</evidence>
<name>A0AAN8ZLW5_9MAGN</name>
<dbReference type="GO" id="GO:0008083">
    <property type="term" value="F:growth factor activity"/>
    <property type="evidence" value="ECO:0007669"/>
    <property type="project" value="UniProtKB-UniRule"/>
</dbReference>
<evidence type="ECO:0000256" key="4">
    <source>
        <dbReference type="ARBA" id="ARBA00022525"/>
    </source>
</evidence>
<dbReference type="Proteomes" id="UP001370490">
    <property type="component" value="Unassembled WGS sequence"/>
</dbReference>
<dbReference type="PANTHER" id="PTHR33285">
    <property type="entry name" value="PHYTOSULFOKINES 3"/>
    <property type="match status" value="1"/>
</dbReference>
<comment type="function">
    <text evidence="9">Promotes plant cell differentiation, organogenesis and somatic embryogenesis as well as cell proliferation.</text>
</comment>
<evidence type="ECO:0000256" key="3">
    <source>
        <dbReference type="ARBA" id="ARBA00022473"/>
    </source>
</evidence>
<dbReference type="PANTHER" id="PTHR33285:SF33">
    <property type="entry name" value="PHYTOSULFOKINE"/>
    <property type="match status" value="1"/>
</dbReference>
<comment type="caution">
    <text evidence="10">The sequence shown here is derived from an EMBL/GenBank/DDBJ whole genome shotgun (WGS) entry which is preliminary data.</text>
</comment>
<dbReference type="AlphaFoldDB" id="A0AAN8ZLW5"/>
<evidence type="ECO:0000313" key="10">
    <source>
        <dbReference type="EMBL" id="KAK6942661.1"/>
    </source>
</evidence>
<evidence type="ECO:0000256" key="1">
    <source>
        <dbReference type="ARBA" id="ARBA00004613"/>
    </source>
</evidence>
<dbReference type="GO" id="GO:0005576">
    <property type="term" value="C:extracellular region"/>
    <property type="evidence" value="ECO:0007669"/>
    <property type="project" value="UniProtKB-SubCell"/>
</dbReference>
<keyword evidence="4 9" id="KW-0964">Secreted</keyword>
<comment type="PTM">
    <text evidence="9">PSK-alpha is produced by endopeptidase digestion. PSK-beta is produced from PSK-alpha by exopeptidase digestion.</text>
</comment>
<dbReference type="Pfam" id="PF06404">
    <property type="entry name" value="PSK"/>
    <property type="match status" value="1"/>
</dbReference>
<evidence type="ECO:0000256" key="9">
    <source>
        <dbReference type="RuleBase" id="RU368031"/>
    </source>
</evidence>